<protein>
    <submittedName>
        <fullName evidence="2">Uncharacterized protein</fullName>
    </submittedName>
</protein>
<accession>A0A821DXB3</accession>
<gene>
    <name evidence="2" type="ORF">UJA718_LOCUS32340</name>
</gene>
<dbReference type="Proteomes" id="UP000663873">
    <property type="component" value="Unassembled WGS sequence"/>
</dbReference>
<feature type="non-terminal residue" evidence="2">
    <location>
        <position position="1"/>
    </location>
</feature>
<name>A0A821DXB3_9BILA</name>
<evidence type="ECO:0000256" key="1">
    <source>
        <dbReference type="SAM" id="MobiDB-lite"/>
    </source>
</evidence>
<dbReference type="EMBL" id="CAJOBP010027736">
    <property type="protein sequence ID" value="CAF4626762.1"/>
    <property type="molecule type" value="Genomic_DNA"/>
</dbReference>
<dbReference type="AlphaFoldDB" id="A0A821DXB3"/>
<feature type="region of interest" description="Disordered" evidence="1">
    <location>
        <begin position="60"/>
        <end position="85"/>
    </location>
</feature>
<evidence type="ECO:0000313" key="3">
    <source>
        <dbReference type="Proteomes" id="UP000663873"/>
    </source>
</evidence>
<proteinExistence type="predicted"/>
<organism evidence="2 3">
    <name type="scientific">Rotaria socialis</name>
    <dbReference type="NCBI Taxonomy" id="392032"/>
    <lineage>
        <taxon>Eukaryota</taxon>
        <taxon>Metazoa</taxon>
        <taxon>Spiralia</taxon>
        <taxon>Gnathifera</taxon>
        <taxon>Rotifera</taxon>
        <taxon>Eurotatoria</taxon>
        <taxon>Bdelloidea</taxon>
        <taxon>Philodinida</taxon>
        <taxon>Philodinidae</taxon>
        <taxon>Rotaria</taxon>
    </lineage>
</organism>
<sequence length="85" mass="9942">YAVNTEYGTRNFISHSEKSIVQLIAKVIVYPQINDAKIFIMNIFAFIVLWTKHPRAIQQQQQQQQQQQKASYSRENDSDSLTQIL</sequence>
<reference evidence="2" key="1">
    <citation type="submission" date="2021-02" db="EMBL/GenBank/DDBJ databases">
        <authorList>
            <person name="Nowell W R."/>
        </authorList>
    </citation>
    <scope>NUCLEOTIDE SEQUENCE</scope>
</reference>
<comment type="caution">
    <text evidence="2">The sequence shown here is derived from an EMBL/GenBank/DDBJ whole genome shotgun (WGS) entry which is preliminary data.</text>
</comment>
<evidence type="ECO:0000313" key="2">
    <source>
        <dbReference type="EMBL" id="CAF4626762.1"/>
    </source>
</evidence>
<keyword evidence="3" id="KW-1185">Reference proteome</keyword>